<dbReference type="EMBL" id="SNRY01000739">
    <property type="protein sequence ID" value="KAA6337004.1"/>
    <property type="molecule type" value="Genomic_DNA"/>
</dbReference>
<evidence type="ECO:0000313" key="4">
    <source>
        <dbReference type="EMBL" id="KAA6337004.1"/>
    </source>
</evidence>
<dbReference type="SUPFAM" id="SSF51735">
    <property type="entry name" value="NAD(P)-binding Rossmann-fold domains"/>
    <property type="match status" value="1"/>
</dbReference>
<feature type="domain" description="Putative oxidoreductase C-terminal" evidence="3">
    <location>
        <begin position="194"/>
        <end position="473"/>
    </location>
</feature>
<protein>
    <submittedName>
        <fullName evidence="4">Uncharacterized protein</fullName>
    </submittedName>
</protein>
<dbReference type="InterPro" id="IPR000683">
    <property type="entry name" value="Gfo/Idh/MocA-like_OxRdtase_N"/>
</dbReference>
<dbReference type="InterPro" id="IPR032459">
    <property type="entry name" value="Oxidoreduct_C"/>
</dbReference>
<dbReference type="GO" id="GO:0016491">
    <property type="term" value="F:oxidoreductase activity"/>
    <property type="evidence" value="ECO:0007669"/>
    <property type="project" value="UniProtKB-KW"/>
</dbReference>
<gene>
    <name evidence="4" type="ORF">EZS27_014877</name>
</gene>
<organism evidence="4">
    <name type="scientific">termite gut metagenome</name>
    <dbReference type="NCBI Taxonomy" id="433724"/>
    <lineage>
        <taxon>unclassified sequences</taxon>
        <taxon>metagenomes</taxon>
        <taxon>organismal metagenomes</taxon>
    </lineage>
</organism>
<dbReference type="Gene3D" id="3.30.360.10">
    <property type="entry name" value="Dihydrodipicolinate Reductase, domain 2"/>
    <property type="match status" value="1"/>
</dbReference>
<dbReference type="Gene3D" id="3.40.50.720">
    <property type="entry name" value="NAD(P)-binding Rossmann-like Domain"/>
    <property type="match status" value="1"/>
</dbReference>
<dbReference type="PROSITE" id="PS51257">
    <property type="entry name" value="PROKAR_LIPOPROTEIN"/>
    <property type="match status" value="1"/>
</dbReference>
<feature type="domain" description="Gfo/Idh/MocA-like oxidoreductase N-terminal" evidence="2">
    <location>
        <begin position="112"/>
        <end position="178"/>
    </location>
</feature>
<dbReference type="InterPro" id="IPR036291">
    <property type="entry name" value="NAD(P)-bd_dom_sf"/>
</dbReference>
<sequence length="474" mass="53662">MKITHKNYTTMNPAYVRMKHLLLIISLVLMIVSCTNKNTGNDLSAEVKLVTLDPGHFHAALVQKSAYPQVSNDVYVYAPKGDDLNEHLGKIESYNTRSESPTTWNEIVYIGNDYLEKMLTEKKGNVLITAGNNAKKTSYIKSAVSAGIHVLADKPMAINIRDFEVLKECFSLAAQKKVLLYDIMTERFEITTMLQKAFSQIPAVYGSQQSGTQEDPGIVKESVHHFFKTVSGKPLKRPAWFFDVEQQGEGIVDVTTHLVDLVQWECYPEQTLDYQKDIQLLAANRWTTGLSPAQFKEATGLDTYPDYLKKNVSGDTLQVYANGNIFYRLKDVYAKVSVTWNYSYPEGGGDTHYSIMKGSKSHLIIEQGKEQNYRPTLFIKVVAGTDLALYEQDLQLALKQITDKYPGVTLSKKDKDVWKVEVPDKYHNGHEAHFGQVTENFLQYLKAGKLPEWEVPNMIAKYYVTTHAQELAKN</sequence>
<dbReference type="GO" id="GO:0000166">
    <property type="term" value="F:nucleotide binding"/>
    <property type="evidence" value="ECO:0007669"/>
    <property type="project" value="InterPro"/>
</dbReference>
<dbReference type="Pfam" id="PF01408">
    <property type="entry name" value="GFO_IDH_MocA"/>
    <property type="match status" value="1"/>
</dbReference>
<dbReference type="PANTHER" id="PTHR43818">
    <property type="entry name" value="BCDNA.GH03377"/>
    <property type="match status" value="1"/>
</dbReference>
<evidence type="ECO:0000259" key="3">
    <source>
        <dbReference type="Pfam" id="PF16490"/>
    </source>
</evidence>
<name>A0A5J4RTA9_9ZZZZ</name>
<comment type="caution">
    <text evidence="4">The sequence shown here is derived from an EMBL/GenBank/DDBJ whole genome shotgun (WGS) entry which is preliminary data.</text>
</comment>
<dbReference type="Pfam" id="PF16490">
    <property type="entry name" value="Oxidoreduct_C"/>
    <property type="match status" value="1"/>
</dbReference>
<evidence type="ECO:0000256" key="1">
    <source>
        <dbReference type="ARBA" id="ARBA00023002"/>
    </source>
</evidence>
<accession>A0A5J4RTA9</accession>
<reference evidence="4" key="1">
    <citation type="submission" date="2019-03" db="EMBL/GenBank/DDBJ databases">
        <title>Single cell metagenomics reveals metabolic interactions within the superorganism composed of flagellate Streblomastix strix and complex community of Bacteroidetes bacteria on its surface.</title>
        <authorList>
            <person name="Treitli S.C."/>
            <person name="Kolisko M."/>
            <person name="Husnik F."/>
            <person name="Keeling P."/>
            <person name="Hampl V."/>
        </authorList>
    </citation>
    <scope>NUCLEOTIDE SEQUENCE</scope>
    <source>
        <strain evidence="4">STM</strain>
    </source>
</reference>
<dbReference type="InterPro" id="IPR050463">
    <property type="entry name" value="Gfo/Idh/MocA_oxidrdct_glycsds"/>
</dbReference>
<keyword evidence="1" id="KW-0560">Oxidoreductase</keyword>
<dbReference type="AlphaFoldDB" id="A0A5J4RTA9"/>
<proteinExistence type="predicted"/>
<dbReference type="PANTHER" id="PTHR43818:SF11">
    <property type="entry name" value="BCDNA.GH03377"/>
    <property type="match status" value="1"/>
</dbReference>
<evidence type="ECO:0000259" key="2">
    <source>
        <dbReference type="Pfam" id="PF01408"/>
    </source>
</evidence>